<comment type="caution">
    <text evidence="2">The sequence shown here is derived from an EMBL/GenBank/DDBJ whole genome shotgun (WGS) entry which is preliminary data.</text>
</comment>
<evidence type="ECO:0000313" key="3">
    <source>
        <dbReference type="Proteomes" id="UP000564885"/>
    </source>
</evidence>
<dbReference type="AlphaFoldDB" id="A0A849ICS8"/>
<organism evidence="2 3">
    <name type="scientific">Enterovirga aerilata</name>
    <dbReference type="NCBI Taxonomy" id="2730920"/>
    <lineage>
        <taxon>Bacteria</taxon>
        <taxon>Pseudomonadati</taxon>
        <taxon>Pseudomonadota</taxon>
        <taxon>Alphaproteobacteria</taxon>
        <taxon>Hyphomicrobiales</taxon>
        <taxon>Methylobacteriaceae</taxon>
        <taxon>Enterovirga</taxon>
    </lineage>
</organism>
<dbReference type="EMBL" id="JABEPP010000007">
    <property type="protein sequence ID" value="NNM75071.1"/>
    <property type="molecule type" value="Genomic_DNA"/>
</dbReference>
<evidence type="ECO:0000256" key="1">
    <source>
        <dbReference type="SAM" id="MobiDB-lite"/>
    </source>
</evidence>
<proteinExistence type="predicted"/>
<dbReference type="Proteomes" id="UP000564885">
    <property type="component" value="Unassembled WGS sequence"/>
</dbReference>
<reference evidence="2 3" key="1">
    <citation type="submission" date="2020-04" db="EMBL/GenBank/DDBJ databases">
        <title>Enterovirga sp. isolate from soil.</title>
        <authorList>
            <person name="Chea S."/>
            <person name="Kim D.-U."/>
        </authorList>
    </citation>
    <scope>NUCLEOTIDE SEQUENCE [LARGE SCALE GENOMIC DNA]</scope>
    <source>
        <strain evidence="2 3">DB1703</strain>
    </source>
</reference>
<sequence>MPIWPDTLTIIKATRPNRRNPARSGGADQTGSQQFVFAPGGGVWTWSLTVAVRTRDDVLDLGAFVEGMDGQAGTAMVPIYDGKRSPWNIDPLTGGAITPAKHAASIADDPAFATNPITTGLLDFRLGAPAGLNATRVTIARYRGGLIRPGMFFSVGSELKVITALNVPDSGASSSRIATIRPWLRAARSAGAALEFGRPVSLARFASDDTGRQDLDLLRFGQVTLDFVEAF</sequence>
<keyword evidence="3" id="KW-1185">Reference proteome</keyword>
<name>A0A849ICS8_9HYPH</name>
<gene>
    <name evidence="2" type="ORF">HJG44_22170</name>
</gene>
<dbReference type="RefSeq" id="WP_171220573.1">
    <property type="nucleotide sequence ID" value="NZ_JABEPP010000007.1"/>
</dbReference>
<feature type="region of interest" description="Disordered" evidence="1">
    <location>
        <begin position="14"/>
        <end position="34"/>
    </location>
</feature>
<accession>A0A849ICS8</accession>
<protein>
    <submittedName>
        <fullName evidence="2">Uncharacterized protein</fullName>
    </submittedName>
</protein>
<evidence type="ECO:0000313" key="2">
    <source>
        <dbReference type="EMBL" id="NNM75071.1"/>
    </source>
</evidence>